<dbReference type="Pfam" id="PF12706">
    <property type="entry name" value="Lactamase_B_2"/>
    <property type="match status" value="1"/>
</dbReference>
<sequence length="255" mass="27736">MRGVRFASLGSGSRGNGLVICTGRTRVMVDCGFSVSEVVRRLARLSMTPDSIDAVLITHEHSDHVGGAAAFSRRFAKTVWLTAGTLNALRDTAFHATRIFHAHQRLAIGDLQVEPYPVPHDAREPCQFMFSDGDKRLGLLTDAGSVTPHMQRTLDGCDALLLECNHDAQMLAAGPYPEPLKRRVGGGLGHLANHQAEALLAALDTSRLRHVIGMHLSEKNNTEALALESLSRALGCTPDWLDVARQDEGFGWRVV</sequence>
<dbReference type="SMART" id="SM00849">
    <property type="entry name" value="Lactamase_B"/>
    <property type="match status" value="1"/>
</dbReference>
<dbReference type="STRING" id="108003.B1C78_12310"/>
<proteinExistence type="predicted"/>
<dbReference type="Proteomes" id="UP000189462">
    <property type="component" value="Unassembled WGS sequence"/>
</dbReference>
<evidence type="ECO:0000259" key="1">
    <source>
        <dbReference type="SMART" id="SM00849"/>
    </source>
</evidence>
<gene>
    <name evidence="2" type="ORF">B1C78_12310</name>
</gene>
<evidence type="ECO:0000313" key="2">
    <source>
        <dbReference type="EMBL" id="OOG23118.1"/>
    </source>
</evidence>
<dbReference type="PANTHER" id="PTHR47619:SF1">
    <property type="entry name" value="EXODEOXYRIBONUCLEASE WALJ"/>
    <property type="match status" value="1"/>
</dbReference>
<protein>
    <submittedName>
        <fullName evidence="2">MBL fold metallo-hydrolase</fullName>
    </submittedName>
</protein>
<dbReference type="Gene3D" id="3.60.15.10">
    <property type="entry name" value="Ribonuclease Z/Hydroxyacylglutathione hydrolase-like"/>
    <property type="match status" value="1"/>
</dbReference>
<keyword evidence="3" id="KW-1185">Reference proteome</keyword>
<comment type="caution">
    <text evidence="2">The sequence shown here is derived from an EMBL/GenBank/DDBJ whole genome shotgun (WGS) entry which is preliminary data.</text>
</comment>
<name>A0A1V3NE06_9GAMM</name>
<dbReference type="SUPFAM" id="SSF56281">
    <property type="entry name" value="Metallo-hydrolase/oxidoreductase"/>
    <property type="match status" value="1"/>
</dbReference>
<dbReference type="InterPro" id="IPR001279">
    <property type="entry name" value="Metallo-B-lactamas"/>
</dbReference>
<dbReference type="InterPro" id="IPR036866">
    <property type="entry name" value="RibonucZ/Hydroxyglut_hydro"/>
</dbReference>
<feature type="domain" description="Metallo-beta-lactamase" evidence="1">
    <location>
        <begin position="14"/>
        <end position="188"/>
    </location>
</feature>
<keyword evidence="2" id="KW-0378">Hydrolase</keyword>
<dbReference type="InterPro" id="IPR052533">
    <property type="entry name" value="WalJ/YycJ-like"/>
</dbReference>
<evidence type="ECO:0000313" key="3">
    <source>
        <dbReference type="Proteomes" id="UP000189462"/>
    </source>
</evidence>
<dbReference type="PANTHER" id="PTHR47619">
    <property type="entry name" value="METALLO-HYDROLASE YYCJ-RELATED"/>
    <property type="match status" value="1"/>
</dbReference>
<accession>A0A1V3NE06</accession>
<reference evidence="2 3" key="1">
    <citation type="submission" date="2017-02" db="EMBL/GenBank/DDBJ databases">
        <title>Genomic diversity within the haloalkaliphilic genus Thioalkalivibrio.</title>
        <authorList>
            <person name="Ahn A.-C."/>
            <person name="Meier-Kolthoff J."/>
            <person name="Overmars L."/>
            <person name="Richter M."/>
            <person name="Woyke T."/>
            <person name="Sorokin D.Y."/>
            <person name="Muyzer G."/>
        </authorList>
    </citation>
    <scope>NUCLEOTIDE SEQUENCE [LARGE SCALE GENOMIC DNA]</scope>
    <source>
        <strain evidence="2 3">ALJD</strain>
    </source>
</reference>
<dbReference type="AlphaFoldDB" id="A0A1V3NE06"/>
<dbReference type="EMBL" id="MVBK01000077">
    <property type="protein sequence ID" value="OOG23118.1"/>
    <property type="molecule type" value="Genomic_DNA"/>
</dbReference>
<organism evidence="2 3">
    <name type="scientific">Thioalkalivibrio denitrificans</name>
    <dbReference type="NCBI Taxonomy" id="108003"/>
    <lineage>
        <taxon>Bacteria</taxon>
        <taxon>Pseudomonadati</taxon>
        <taxon>Pseudomonadota</taxon>
        <taxon>Gammaproteobacteria</taxon>
        <taxon>Chromatiales</taxon>
        <taxon>Ectothiorhodospiraceae</taxon>
        <taxon>Thioalkalivibrio</taxon>
    </lineage>
</organism>
<dbReference type="GO" id="GO:0016787">
    <property type="term" value="F:hydrolase activity"/>
    <property type="evidence" value="ECO:0007669"/>
    <property type="project" value="UniProtKB-KW"/>
</dbReference>